<dbReference type="InterPro" id="IPR009057">
    <property type="entry name" value="Homeodomain-like_sf"/>
</dbReference>
<dbReference type="PANTHER" id="PTHR45614:SF25">
    <property type="entry name" value="MYB PROTEIN"/>
    <property type="match status" value="1"/>
</dbReference>
<comment type="caution">
    <text evidence="3">The sequence shown here is derived from an EMBL/GenBank/DDBJ whole genome shotgun (WGS) entry which is preliminary data.</text>
</comment>
<dbReference type="SMART" id="SM00717">
    <property type="entry name" value="SANT"/>
    <property type="match status" value="2"/>
</dbReference>
<sequence length="248" mass="28672">MMNDKNIKPIPITDDVWMVPCSISKDKKEYQAIGRPYNSDIKSDRLQARQFWLPEEDETLRDLVLHKGTHRWSLIAKEVNSIVHNGMPIRQGKQCRERWYNHLNDGLIKGNWTPEEDIIILEKQLEWGNKWSDIARLLKGRTENQVKNRWKSITKRSKKSRKGREQIKTIISEKKGLEPESVPLSSVMPISPMIVSSPGFIPFAFDDHGFSNLADQIKTIYQIGMTGMQQTDVSPSAFLFLNSPNVRQ</sequence>
<dbReference type="GO" id="GO:0005634">
    <property type="term" value="C:nucleus"/>
    <property type="evidence" value="ECO:0007669"/>
    <property type="project" value="TreeGrafter"/>
</dbReference>
<feature type="domain" description="Myb-like" evidence="1">
    <location>
        <begin position="52"/>
        <end position="103"/>
    </location>
</feature>
<dbReference type="InterPro" id="IPR001005">
    <property type="entry name" value="SANT/Myb"/>
</dbReference>
<evidence type="ECO:0000313" key="4">
    <source>
        <dbReference type="Proteomes" id="UP001162131"/>
    </source>
</evidence>
<dbReference type="EMBL" id="CAJZBQ010000028">
    <property type="protein sequence ID" value="CAG9321536.1"/>
    <property type="molecule type" value="Genomic_DNA"/>
</dbReference>
<evidence type="ECO:0000313" key="3">
    <source>
        <dbReference type="EMBL" id="CAG9321536.1"/>
    </source>
</evidence>
<dbReference type="PROSITE" id="PS51294">
    <property type="entry name" value="HTH_MYB"/>
    <property type="match status" value="2"/>
</dbReference>
<reference evidence="3" key="1">
    <citation type="submission" date="2021-09" db="EMBL/GenBank/DDBJ databases">
        <authorList>
            <consortium name="AG Swart"/>
            <person name="Singh M."/>
            <person name="Singh A."/>
            <person name="Seah K."/>
            <person name="Emmerich C."/>
        </authorList>
    </citation>
    <scope>NUCLEOTIDE SEQUENCE</scope>
    <source>
        <strain evidence="3">ATCC30299</strain>
    </source>
</reference>
<dbReference type="GO" id="GO:0000978">
    <property type="term" value="F:RNA polymerase II cis-regulatory region sequence-specific DNA binding"/>
    <property type="evidence" value="ECO:0007669"/>
    <property type="project" value="TreeGrafter"/>
</dbReference>
<dbReference type="GO" id="GO:0000981">
    <property type="term" value="F:DNA-binding transcription factor activity, RNA polymerase II-specific"/>
    <property type="evidence" value="ECO:0007669"/>
    <property type="project" value="TreeGrafter"/>
</dbReference>
<dbReference type="SUPFAM" id="SSF46689">
    <property type="entry name" value="Homeodomain-like"/>
    <property type="match status" value="2"/>
</dbReference>
<dbReference type="Gene3D" id="1.10.10.60">
    <property type="entry name" value="Homeodomain-like"/>
    <property type="match status" value="2"/>
</dbReference>
<dbReference type="PROSITE" id="PS50090">
    <property type="entry name" value="MYB_LIKE"/>
    <property type="match status" value="2"/>
</dbReference>
<proteinExistence type="predicted"/>
<feature type="domain" description="HTH myb-type" evidence="2">
    <location>
        <begin position="49"/>
        <end position="103"/>
    </location>
</feature>
<evidence type="ECO:0000259" key="2">
    <source>
        <dbReference type="PROSITE" id="PS51294"/>
    </source>
</evidence>
<evidence type="ECO:0008006" key="5">
    <source>
        <dbReference type="Google" id="ProtNLM"/>
    </source>
</evidence>
<keyword evidence="4" id="KW-1185">Reference proteome</keyword>
<protein>
    <recommendedName>
        <fullName evidence="5">Myb-like DNA-binding domain containing protein</fullName>
    </recommendedName>
</protein>
<feature type="domain" description="Myb-like" evidence="1">
    <location>
        <begin position="104"/>
        <end position="154"/>
    </location>
</feature>
<accession>A0AAU9J848</accession>
<name>A0AAU9J848_9CILI</name>
<feature type="domain" description="HTH myb-type" evidence="2">
    <location>
        <begin position="104"/>
        <end position="158"/>
    </location>
</feature>
<evidence type="ECO:0000259" key="1">
    <source>
        <dbReference type="PROSITE" id="PS50090"/>
    </source>
</evidence>
<dbReference type="AlphaFoldDB" id="A0AAU9J848"/>
<dbReference type="InterPro" id="IPR050560">
    <property type="entry name" value="MYB_TF"/>
</dbReference>
<organism evidence="3 4">
    <name type="scientific">Blepharisma stoltei</name>
    <dbReference type="NCBI Taxonomy" id="1481888"/>
    <lineage>
        <taxon>Eukaryota</taxon>
        <taxon>Sar</taxon>
        <taxon>Alveolata</taxon>
        <taxon>Ciliophora</taxon>
        <taxon>Postciliodesmatophora</taxon>
        <taxon>Heterotrichea</taxon>
        <taxon>Heterotrichida</taxon>
        <taxon>Blepharismidae</taxon>
        <taxon>Blepharisma</taxon>
    </lineage>
</organism>
<dbReference type="InterPro" id="IPR017930">
    <property type="entry name" value="Myb_dom"/>
</dbReference>
<gene>
    <name evidence="3" type="ORF">BSTOLATCC_MIC28815</name>
</gene>
<dbReference type="Proteomes" id="UP001162131">
    <property type="component" value="Unassembled WGS sequence"/>
</dbReference>
<dbReference type="CDD" id="cd00167">
    <property type="entry name" value="SANT"/>
    <property type="match status" value="2"/>
</dbReference>
<dbReference type="PANTHER" id="PTHR45614">
    <property type="entry name" value="MYB PROTEIN-RELATED"/>
    <property type="match status" value="1"/>
</dbReference>
<dbReference type="Pfam" id="PF00249">
    <property type="entry name" value="Myb_DNA-binding"/>
    <property type="match status" value="2"/>
</dbReference>